<evidence type="ECO:0000256" key="7">
    <source>
        <dbReference type="ARBA" id="ARBA00023237"/>
    </source>
</evidence>
<reference evidence="8 9" key="1">
    <citation type="submission" date="2024-03" db="EMBL/GenBank/DDBJ databases">
        <title>Aquirufa genome sequencing.</title>
        <authorList>
            <person name="Pitt A."/>
            <person name="Hahn M.W."/>
        </authorList>
    </citation>
    <scope>NUCLEOTIDE SEQUENCE [LARGE SCALE GENOMIC DNA]</scope>
    <source>
        <strain evidence="8 9">PLAD-142S6K</strain>
    </source>
</reference>
<evidence type="ECO:0000256" key="3">
    <source>
        <dbReference type="ARBA" id="ARBA00022448"/>
    </source>
</evidence>
<dbReference type="RefSeq" id="WP_377974166.1">
    <property type="nucleotide sequence ID" value="NZ_JBBKYA010000001.1"/>
</dbReference>
<proteinExistence type="inferred from homology"/>
<sequence>MKIIICTLWAILLFGKPLLGQNMTLAICLEAAQKSATSTKQKEIEQELARLNAQIIQTGWLPQIAFNGQTTYQSDVTGLGIEIPNLRMTPINKDQYKTFVDVNQLIYDGGASKIRNMLQEISSNNAQNRIQIANRNLLLETQKMFFSALLAQENHLIWETAKEEIIARKTTLESGLRFGARTKNQLDILDVELLKIEQQITDISAAKNIAVDMLNLLTGLNLNKQTTFQIPQDIQSISPLSFDTFEMKVLQNQQNIVSANQELNQSKLRPKAIVFGQGGYGNPALNMLRNEFQSYYLLGIRLNWDISSFYTKNINQKSEQLQKELINQQKIDLERQISMQHTKMSEEVKRFETLIQQDRGMITLRERISKTAASELDMGTITATQFVSEKNAEKLVKQAYLLHTIQKLAFLQDAILLFGPNSNL</sequence>
<keyword evidence="9" id="KW-1185">Reference proteome</keyword>
<dbReference type="EMBL" id="JBBKYA010000001">
    <property type="protein sequence ID" value="MFD3274706.1"/>
    <property type="molecule type" value="Genomic_DNA"/>
</dbReference>
<comment type="caution">
    <text evidence="8">The sequence shown here is derived from an EMBL/GenBank/DDBJ whole genome shotgun (WGS) entry which is preliminary data.</text>
</comment>
<evidence type="ECO:0000256" key="4">
    <source>
        <dbReference type="ARBA" id="ARBA00022452"/>
    </source>
</evidence>
<dbReference type="PANTHER" id="PTHR30026">
    <property type="entry name" value="OUTER MEMBRANE PROTEIN TOLC"/>
    <property type="match status" value="1"/>
</dbReference>
<keyword evidence="6" id="KW-0472">Membrane</keyword>
<dbReference type="InterPro" id="IPR051906">
    <property type="entry name" value="TolC-like"/>
</dbReference>
<dbReference type="Gene3D" id="1.20.1600.10">
    <property type="entry name" value="Outer membrane efflux proteins (OEP)"/>
    <property type="match status" value="1"/>
</dbReference>
<dbReference type="Pfam" id="PF02321">
    <property type="entry name" value="OEP"/>
    <property type="match status" value="1"/>
</dbReference>
<dbReference type="PANTHER" id="PTHR30026:SF20">
    <property type="entry name" value="OUTER MEMBRANE PROTEIN TOLC"/>
    <property type="match status" value="1"/>
</dbReference>
<keyword evidence="3" id="KW-0813">Transport</keyword>
<evidence type="ECO:0000256" key="1">
    <source>
        <dbReference type="ARBA" id="ARBA00004442"/>
    </source>
</evidence>
<protein>
    <submittedName>
        <fullName evidence="8">TolC family protein</fullName>
    </submittedName>
</protein>
<gene>
    <name evidence="8" type="ORF">SKC38_00520</name>
</gene>
<dbReference type="InterPro" id="IPR003423">
    <property type="entry name" value="OMP_efflux"/>
</dbReference>
<evidence type="ECO:0000313" key="9">
    <source>
        <dbReference type="Proteomes" id="UP001598114"/>
    </source>
</evidence>
<comment type="similarity">
    <text evidence="2">Belongs to the outer membrane factor (OMF) (TC 1.B.17) family.</text>
</comment>
<keyword evidence="4" id="KW-1134">Transmembrane beta strand</keyword>
<comment type="subcellular location">
    <subcellularLocation>
        <location evidence="1">Cell outer membrane</location>
    </subcellularLocation>
</comment>
<name>A0ABW6CYQ8_9BACT</name>
<accession>A0ABW6CYQ8</accession>
<organism evidence="8 9">
    <name type="scientific">Aquirufa echingensis</name>
    <dbReference type="NCBI Taxonomy" id="3096516"/>
    <lineage>
        <taxon>Bacteria</taxon>
        <taxon>Pseudomonadati</taxon>
        <taxon>Bacteroidota</taxon>
        <taxon>Cytophagia</taxon>
        <taxon>Cytophagales</taxon>
        <taxon>Flectobacillaceae</taxon>
        <taxon>Aquirufa</taxon>
    </lineage>
</organism>
<evidence type="ECO:0000313" key="8">
    <source>
        <dbReference type="EMBL" id="MFD3274706.1"/>
    </source>
</evidence>
<keyword evidence="5" id="KW-0812">Transmembrane</keyword>
<evidence type="ECO:0000256" key="5">
    <source>
        <dbReference type="ARBA" id="ARBA00022692"/>
    </source>
</evidence>
<dbReference type="SUPFAM" id="SSF56954">
    <property type="entry name" value="Outer membrane efflux proteins (OEP)"/>
    <property type="match status" value="1"/>
</dbReference>
<dbReference type="Proteomes" id="UP001598114">
    <property type="component" value="Unassembled WGS sequence"/>
</dbReference>
<keyword evidence="7" id="KW-0998">Cell outer membrane</keyword>
<evidence type="ECO:0000256" key="6">
    <source>
        <dbReference type="ARBA" id="ARBA00023136"/>
    </source>
</evidence>
<evidence type="ECO:0000256" key="2">
    <source>
        <dbReference type="ARBA" id="ARBA00007613"/>
    </source>
</evidence>